<feature type="domain" description="C-type lectin" evidence="2">
    <location>
        <begin position="1"/>
        <end position="98"/>
    </location>
</feature>
<evidence type="ECO:0000313" key="4">
    <source>
        <dbReference type="RefSeq" id="XP_019618613.1"/>
    </source>
</evidence>
<dbReference type="CDD" id="cd00037">
    <property type="entry name" value="CLECT"/>
    <property type="match status" value="1"/>
</dbReference>
<dbReference type="PANTHER" id="PTHR22801">
    <property type="entry name" value="LITHOSTATHINE"/>
    <property type="match status" value="1"/>
</dbReference>
<dbReference type="InterPro" id="IPR016187">
    <property type="entry name" value="CTDL_fold"/>
</dbReference>
<dbReference type="InterPro" id="IPR050801">
    <property type="entry name" value="Ca-Dep_Lectins_ImmuneDev"/>
</dbReference>
<proteinExistence type="predicted"/>
<accession>A0A6P4Y2A3</accession>
<dbReference type="PROSITE" id="PS00615">
    <property type="entry name" value="C_TYPE_LECTIN_1"/>
    <property type="match status" value="1"/>
</dbReference>
<dbReference type="GeneID" id="109465673"/>
<evidence type="ECO:0000259" key="2">
    <source>
        <dbReference type="PROSITE" id="PS50041"/>
    </source>
</evidence>
<dbReference type="AlphaFoldDB" id="A0A6P4Y2A3"/>
<dbReference type="InterPro" id="IPR001304">
    <property type="entry name" value="C-type_lectin-like"/>
</dbReference>
<name>A0A6P4Y2A3_BRABE</name>
<evidence type="ECO:0000313" key="3">
    <source>
        <dbReference type="Proteomes" id="UP000515135"/>
    </source>
</evidence>
<dbReference type="InterPro" id="IPR018378">
    <property type="entry name" value="C-type_lectin_CS"/>
</dbReference>
<dbReference type="OrthoDB" id="7357196at2759"/>
<dbReference type="Gene3D" id="3.10.100.10">
    <property type="entry name" value="Mannose-Binding Protein A, subunit A"/>
    <property type="match status" value="1"/>
</dbReference>
<dbReference type="KEGG" id="bbel:109465673"/>
<dbReference type="SUPFAM" id="SSF56436">
    <property type="entry name" value="C-type lectin-like"/>
    <property type="match status" value="1"/>
</dbReference>
<keyword evidence="3" id="KW-1185">Reference proteome</keyword>
<dbReference type="PANTHER" id="PTHR22801:SF63">
    <property type="entry name" value="C-TYPE LECTIN DOMAIN-CONTAINING PROTEIN"/>
    <property type="match status" value="1"/>
</dbReference>
<dbReference type="InterPro" id="IPR016186">
    <property type="entry name" value="C-type_lectin-like/link_sf"/>
</dbReference>
<gene>
    <name evidence="4" type="primary">LOC109465673</name>
</gene>
<keyword evidence="1" id="KW-1015">Disulfide bond</keyword>
<evidence type="ECO:0000256" key="1">
    <source>
        <dbReference type="ARBA" id="ARBA00023157"/>
    </source>
</evidence>
<dbReference type="PROSITE" id="PS50041">
    <property type="entry name" value="C_TYPE_LECTIN_2"/>
    <property type="match status" value="1"/>
</dbReference>
<dbReference type="RefSeq" id="XP_019618613.1">
    <property type="nucleotide sequence ID" value="XM_019763054.1"/>
</dbReference>
<reference evidence="4" key="1">
    <citation type="submission" date="2025-08" db="UniProtKB">
        <authorList>
            <consortium name="RefSeq"/>
        </authorList>
    </citation>
    <scope>IDENTIFICATION</scope>
    <source>
        <tissue evidence="4">Gonad</tissue>
    </source>
</reference>
<dbReference type="Pfam" id="PF00059">
    <property type="entry name" value="Lectin_C"/>
    <property type="match status" value="1"/>
</dbReference>
<sequence>MTCRKEGATLAMPKTEELDVALRDLVKTEGGNKQHWIGMEEKDRTWYWVDGSVVGDNGYEGWNPGEPTYYYRPPRCGQYWSGPTGYPMWDDEGCTRKMRGFICQHPPS</sequence>
<dbReference type="SMART" id="SM00034">
    <property type="entry name" value="CLECT"/>
    <property type="match status" value="1"/>
</dbReference>
<protein>
    <submittedName>
        <fullName evidence="4">C-type lectin BfL-2-like</fullName>
    </submittedName>
</protein>
<organism evidence="3 4">
    <name type="scientific">Branchiostoma belcheri</name>
    <name type="common">Amphioxus</name>
    <dbReference type="NCBI Taxonomy" id="7741"/>
    <lineage>
        <taxon>Eukaryota</taxon>
        <taxon>Metazoa</taxon>
        <taxon>Chordata</taxon>
        <taxon>Cephalochordata</taxon>
        <taxon>Leptocardii</taxon>
        <taxon>Amphioxiformes</taxon>
        <taxon>Branchiostomatidae</taxon>
        <taxon>Branchiostoma</taxon>
    </lineage>
</organism>
<dbReference type="Proteomes" id="UP000515135">
    <property type="component" value="Unplaced"/>
</dbReference>